<evidence type="ECO:0008006" key="4">
    <source>
        <dbReference type="Google" id="ProtNLM"/>
    </source>
</evidence>
<evidence type="ECO:0000256" key="1">
    <source>
        <dbReference type="SAM" id="SignalP"/>
    </source>
</evidence>
<dbReference type="Proteomes" id="UP001153069">
    <property type="component" value="Unassembled WGS sequence"/>
</dbReference>
<proteinExistence type="predicted"/>
<comment type="caution">
    <text evidence="2">The sequence shown here is derived from an EMBL/GenBank/DDBJ whole genome shotgun (WGS) entry which is preliminary data.</text>
</comment>
<dbReference type="InterPro" id="IPR029052">
    <property type="entry name" value="Metallo-depent_PP-like"/>
</dbReference>
<dbReference type="EMBL" id="CAICTM010000533">
    <property type="protein sequence ID" value="CAB9512399.1"/>
    <property type="molecule type" value="Genomic_DNA"/>
</dbReference>
<gene>
    <name evidence="2" type="ORF">SEMRO_534_G161830.1</name>
</gene>
<evidence type="ECO:0000313" key="2">
    <source>
        <dbReference type="EMBL" id="CAB9512399.1"/>
    </source>
</evidence>
<feature type="chain" id="PRO_5040494540" description="Calcineurin-like phosphoesterase domain-containing protein" evidence="1">
    <location>
        <begin position="27"/>
        <end position="447"/>
    </location>
</feature>
<dbReference type="Gene3D" id="3.60.21.10">
    <property type="match status" value="1"/>
</dbReference>
<dbReference type="AlphaFoldDB" id="A0A9N8E478"/>
<dbReference type="SUPFAM" id="SSF56300">
    <property type="entry name" value="Metallo-dependent phosphatases"/>
    <property type="match status" value="1"/>
</dbReference>
<evidence type="ECO:0000313" key="3">
    <source>
        <dbReference type="Proteomes" id="UP001153069"/>
    </source>
</evidence>
<organism evidence="2 3">
    <name type="scientific">Seminavis robusta</name>
    <dbReference type="NCBI Taxonomy" id="568900"/>
    <lineage>
        <taxon>Eukaryota</taxon>
        <taxon>Sar</taxon>
        <taxon>Stramenopiles</taxon>
        <taxon>Ochrophyta</taxon>
        <taxon>Bacillariophyta</taxon>
        <taxon>Bacillariophyceae</taxon>
        <taxon>Bacillariophycidae</taxon>
        <taxon>Naviculales</taxon>
        <taxon>Naviculaceae</taxon>
        <taxon>Seminavis</taxon>
    </lineage>
</organism>
<keyword evidence="3" id="KW-1185">Reference proteome</keyword>
<name>A0A9N8E478_9STRA</name>
<accession>A0A9N8E478</accession>
<keyword evidence="1" id="KW-0732">Signal</keyword>
<reference evidence="2" key="1">
    <citation type="submission" date="2020-06" db="EMBL/GenBank/DDBJ databases">
        <authorList>
            <consortium name="Plant Systems Biology data submission"/>
        </authorList>
    </citation>
    <scope>NUCLEOTIDE SEQUENCE</scope>
    <source>
        <strain evidence="2">D6</strain>
    </source>
</reference>
<feature type="signal peptide" evidence="1">
    <location>
        <begin position="1"/>
        <end position="26"/>
    </location>
</feature>
<sequence length="447" mass="50912">MKAGYRYWIKFLGVCCLFLPIRPSCGLFFRASPPDHDSDVTNNKDTPSPPYKLGDPFTIIFFSDLETHFRGHDIYRSRYVVRYIRDLRHVNLTYDGNYSHVAVDPQLVIHGGDVGHLWNCFGATLWEFYLRGAVLNDYDAHNFNNWQCQTPLDEIRSLWDIFYQADMPFVSNFGNHDWYPAHGTGNPWVRPAGQRDAVADRINRQSSEFVRETYRQSERLGLEVHDEILPTAQYGQSMFHSVFRGVRLVSFNAAFNWESYDDHGTYNATQQLERLQASLVSRGNHNATIFYSHFPLSKHRLRNQAPSVDEVVGLMAQFADSNDMVHHFAGHYHAERVEDYNTTVTTVTSANNNQSRTVTVRDHVAAYPHRAGQREPGFWAILVSPTDGVLQVKSITIPGLPNGSPCTPAAHKEPLGLLFGTTYKGCDTCKAGKHVWSFAHTWFVCGD</sequence>
<protein>
    <recommendedName>
        <fullName evidence="4">Calcineurin-like phosphoesterase domain-containing protein</fullName>
    </recommendedName>
</protein>